<evidence type="ECO:0000256" key="1">
    <source>
        <dbReference type="SAM" id="Coils"/>
    </source>
</evidence>
<organism evidence="3 4">
    <name type="scientific">Chlorella ohadii</name>
    <dbReference type="NCBI Taxonomy" id="2649997"/>
    <lineage>
        <taxon>Eukaryota</taxon>
        <taxon>Viridiplantae</taxon>
        <taxon>Chlorophyta</taxon>
        <taxon>core chlorophytes</taxon>
        <taxon>Trebouxiophyceae</taxon>
        <taxon>Chlorellales</taxon>
        <taxon>Chlorellaceae</taxon>
        <taxon>Chlorella clade</taxon>
        <taxon>Chlorella</taxon>
    </lineage>
</organism>
<feature type="coiled-coil region" evidence="1">
    <location>
        <begin position="302"/>
        <end position="329"/>
    </location>
</feature>
<accession>A0AAD5DR04</accession>
<keyword evidence="1" id="KW-0175">Coiled coil</keyword>
<feature type="region of interest" description="Disordered" evidence="2">
    <location>
        <begin position="337"/>
        <end position="398"/>
    </location>
</feature>
<protein>
    <submittedName>
        <fullName evidence="3">Uncharacterized protein</fullName>
    </submittedName>
</protein>
<dbReference type="AlphaFoldDB" id="A0AAD5DR04"/>
<feature type="region of interest" description="Disordered" evidence="2">
    <location>
        <begin position="1"/>
        <end position="21"/>
    </location>
</feature>
<gene>
    <name evidence="3" type="ORF">COHA_005836</name>
</gene>
<dbReference type="EMBL" id="JADXDR010000080">
    <property type="protein sequence ID" value="KAI7840405.1"/>
    <property type="molecule type" value="Genomic_DNA"/>
</dbReference>
<name>A0AAD5DR04_9CHLO</name>
<feature type="compositionally biased region" description="Polar residues" evidence="2">
    <location>
        <begin position="232"/>
        <end position="242"/>
    </location>
</feature>
<feature type="region of interest" description="Disordered" evidence="2">
    <location>
        <begin position="173"/>
        <end position="242"/>
    </location>
</feature>
<keyword evidence="4" id="KW-1185">Reference proteome</keyword>
<evidence type="ECO:0000313" key="3">
    <source>
        <dbReference type="EMBL" id="KAI7840405.1"/>
    </source>
</evidence>
<feature type="compositionally biased region" description="Low complexity" evidence="2">
    <location>
        <begin position="184"/>
        <end position="197"/>
    </location>
</feature>
<feature type="compositionally biased region" description="Low complexity" evidence="2">
    <location>
        <begin position="346"/>
        <end position="381"/>
    </location>
</feature>
<evidence type="ECO:0000313" key="4">
    <source>
        <dbReference type="Proteomes" id="UP001205105"/>
    </source>
</evidence>
<comment type="caution">
    <text evidence="3">The sequence shown here is derived from an EMBL/GenBank/DDBJ whole genome shotgun (WGS) entry which is preliminary data.</text>
</comment>
<proteinExistence type="predicted"/>
<sequence>MQTSGLGARLQRGGSSRGPQLPERLTLLATEEAADLIDGHWTNEGITMLAVTSSSSRFRETKLIRDGGSGKLLLECSASGKRRHSWVVYNAKGDEVLHVQLRRPSLWQRLRQRRGDAGPLPYELVATEPHFPHPCILGQAEEGRLVLRAHSKVKGQEGSPMAEAELFRAAFPATLGGQGGSTQPGPATASASGSSGSSQGGSPRGNPPPPSPVSPVAVPASPRILPAAGGSAPNTPRSLRRASISSTGSVAAAAAVAAGPAPGVVWEVGCHLAVAPRAETPLMVALCTIYKAALDRHAVDAVREIRTAAAKAAAKAAKAQQRAERAQHAASATAGKACAVGGSEGTAGSSGSPPSPTSSRSDSVTASGGASPSASVGVASPQRSPAGRSPTLSSVGEIEEEAVDELSLRQLYHVQPVAA</sequence>
<dbReference type="Proteomes" id="UP001205105">
    <property type="component" value="Unassembled WGS sequence"/>
</dbReference>
<evidence type="ECO:0000256" key="2">
    <source>
        <dbReference type="SAM" id="MobiDB-lite"/>
    </source>
</evidence>
<reference evidence="3" key="1">
    <citation type="submission" date="2020-11" db="EMBL/GenBank/DDBJ databases">
        <title>Chlorella ohadii genome sequencing and assembly.</title>
        <authorList>
            <person name="Murik O."/>
            <person name="Treves H."/>
            <person name="Kedem I."/>
            <person name="Shotland Y."/>
            <person name="Kaplan A."/>
        </authorList>
    </citation>
    <scope>NUCLEOTIDE SEQUENCE</scope>
    <source>
        <strain evidence="3">1</strain>
    </source>
</reference>